<protein>
    <submittedName>
        <fullName evidence="2">Epididymal secretory protein E1</fullName>
    </submittedName>
</protein>
<keyword evidence="3" id="KW-1185">Reference proteome</keyword>
<evidence type="ECO:0000256" key="1">
    <source>
        <dbReference type="SAM" id="SignalP"/>
    </source>
</evidence>
<dbReference type="Gene3D" id="2.60.40.770">
    <property type="match status" value="1"/>
</dbReference>
<name>A0A226EZU8_FOLCA</name>
<dbReference type="Proteomes" id="UP000198287">
    <property type="component" value="Unassembled WGS sequence"/>
</dbReference>
<evidence type="ECO:0000313" key="3">
    <source>
        <dbReference type="Proteomes" id="UP000198287"/>
    </source>
</evidence>
<organism evidence="2 3">
    <name type="scientific">Folsomia candida</name>
    <name type="common">Springtail</name>
    <dbReference type="NCBI Taxonomy" id="158441"/>
    <lineage>
        <taxon>Eukaryota</taxon>
        <taxon>Metazoa</taxon>
        <taxon>Ecdysozoa</taxon>
        <taxon>Arthropoda</taxon>
        <taxon>Hexapoda</taxon>
        <taxon>Collembola</taxon>
        <taxon>Entomobryomorpha</taxon>
        <taxon>Isotomoidea</taxon>
        <taxon>Isotomidae</taxon>
        <taxon>Proisotominae</taxon>
        <taxon>Folsomia</taxon>
    </lineage>
</organism>
<reference evidence="2 3" key="1">
    <citation type="submission" date="2015-12" db="EMBL/GenBank/DDBJ databases">
        <title>The genome of Folsomia candida.</title>
        <authorList>
            <person name="Faddeeva A."/>
            <person name="Derks M.F."/>
            <person name="Anvar Y."/>
            <person name="Smit S."/>
            <person name="Van Straalen N."/>
            <person name="Roelofs D."/>
        </authorList>
    </citation>
    <scope>NUCLEOTIDE SEQUENCE [LARGE SCALE GENOMIC DNA]</scope>
    <source>
        <strain evidence="2 3">VU population</strain>
        <tissue evidence="2">Whole body</tissue>
    </source>
</reference>
<proteinExistence type="predicted"/>
<evidence type="ECO:0000313" key="2">
    <source>
        <dbReference type="EMBL" id="OXA62674.1"/>
    </source>
</evidence>
<keyword evidence="1" id="KW-0732">Signal</keyword>
<feature type="signal peptide" evidence="1">
    <location>
        <begin position="1"/>
        <end position="18"/>
    </location>
</feature>
<sequence>MFKLSFAVLVGIVLSANSASLPGSSLTKYVGPKASQGPLALSGFTDCGVATLVDVTLSGCASAPCTLNAGSSYTLDVTFRPRDFHWDMSHRAILLRDTQLLELSDGPIPDSTIDPAQVYVFSYTFNAASSHMGQGEFRLKTYQNYVHELCLVIPINIV</sequence>
<gene>
    <name evidence="2" type="ORF">Fcan01_01121</name>
</gene>
<accession>A0A226EZU8</accession>
<dbReference type="EMBL" id="LNIX01000001">
    <property type="protein sequence ID" value="OXA62674.1"/>
    <property type="molecule type" value="Genomic_DNA"/>
</dbReference>
<dbReference type="AlphaFoldDB" id="A0A226EZU8"/>
<feature type="chain" id="PRO_5012669001" evidence="1">
    <location>
        <begin position="19"/>
        <end position="158"/>
    </location>
</feature>
<comment type="caution">
    <text evidence="2">The sequence shown here is derived from an EMBL/GenBank/DDBJ whole genome shotgun (WGS) entry which is preliminary data.</text>
</comment>